<dbReference type="RefSeq" id="WP_034769986.1">
    <property type="nucleotide sequence ID" value="NZ_CCRF01000049.1"/>
</dbReference>
<evidence type="ECO:0000256" key="1">
    <source>
        <dbReference type="SAM" id="Phobius"/>
    </source>
</evidence>
<sequence>MLLQKLWKNYSYVILLLLISFICGLIYVHILSSSSDETEKIEDHKDLEQYTVEMTSMNE</sequence>
<dbReference type="Proteomes" id="UP000032076">
    <property type="component" value="Unassembled WGS sequence"/>
</dbReference>
<protein>
    <submittedName>
        <fullName evidence="2">Uncharacterized protein</fullName>
    </submittedName>
</protein>
<dbReference type="OrthoDB" id="2679564at2"/>
<feature type="transmembrane region" description="Helical" evidence="1">
    <location>
        <begin position="12"/>
        <end position="30"/>
    </location>
</feature>
<dbReference type="GeneID" id="92960870"/>
<organism evidence="2 3">
    <name type="scientific">Caldibacillus thermoamylovorans</name>
    <dbReference type="NCBI Taxonomy" id="35841"/>
    <lineage>
        <taxon>Bacteria</taxon>
        <taxon>Bacillati</taxon>
        <taxon>Bacillota</taxon>
        <taxon>Bacilli</taxon>
        <taxon>Bacillales</taxon>
        <taxon>Bacillaceae</taxon>
        <taxon>Caldibacillus</taxon>
    </lineage>
</organism>
<name>A0A0D0EPK6_9BACI</name>
<dbReference type="EMBL" id="JXLU01000010">
    <property type="protein sequence ID" value="KIO74210.1"/>
    <property type="molecule type" value="Genomic_DNA"/>
</dbReference>
<reference evidence="2 3" key="1">
    <citation type="submission" date="2015-01" db="EMBL/GenBank/DDBJ databases">
        <title>Draft Genome Sequences of Four Bacillus thermoamylovorans Strains, Isolated From Food Products.</title>
        <authorList>
            <person name="Krawcyk A.O."/>
            <person name="Berendsen E.M."/>
            <person name="Eijlander R.T."/>
            <person name="de Jong A."/>
            <person name="Wells-Bennik M."/>
            <person name="Kuipers O.P."/>
        </authorList>
    </citation>
    <scope>NUCLEOTIDE SEQUENCE [LARGE SCALE GENOMIC DNA]</scope>
    <source>
        <strain evidence="2 3">B4167</strain>
    </source>
</reference>
<gene>
    <name evidence="2" type="ORF">B4167_0488</name>
</gene>
<dbReference type="AlphaFoldDB" id="A0A0D0EPK6"/>
<evidence type="ECO:0000313" key="2">
    <source>
        <dbReference type="EMBL" id="KIO74210.1"/>
    </source>
</evidence>
<dbReference type="KEGG" id="bthv:CQJ30_08895"/>
<keyword evidence="1" id="KW-0472">Membrane</keyword>
<proteinExistence type="predicted"/>
<comment type="caution">
    <text evidence="2">The sequence shown here is derived from an EMBL/GenBank/DDBJ whole genome shotgun (WGS) entry which is preliminary data.</text>
</comment>
<keyword evidence="1" id="KW-0812">Transmembrane</keyword>
<keyword evidence="1" id="KW-1133">Transmembrane helix</keyword>
<evidence type="ECO:0000313" key="3">
    <source>
        <dbReference type="Proteomes" id="UP000032076"/>
    </source>
</evidence>
<accession>A0A0D0EPK6</accession>